<sequence length="222" mass="26148">MCANFKPITSEQVKQLGLPDIPFEYLDEIYPGYKTPLLFKSEFGLEWREVLFGLIPKWAEDTSIAKHTYNARHETIFQKPSFQEAAYKCKFGVIPVSEFYESKYIDLKPQRWGVRRQDHHAFYIAALYEIRKLDNQIIRSAAMLTLDAIDHAMMKDFHEPSDVKRSVVIIPHDRLDEWLSISQPEQLKKFMQGFPVDEYECSHVPKIKLKKDTPQLNIFEDF</sequence>
<dbReference type="Pfam" id="PF02586">
    <property type="entry name" value="SRAP"/>
    <property type="match status" value="1"/>
</dbReference>
<dbReference type="HOGENOM" id="CLU_035990_3_1_6"/>
<dbReference type="InterPro" id="IPR003738">
    <property type="entry name" value="SRAP"/>
</dbReference>
<evidence type="ECO:0000256" key="3">
    <source>
        <dbReference type="ARBA" id="ARBA00022763"/>
    </source>
</evidence>
<dbReference type="OrthoDB" id="6192129at2"/>
<keyword evidence="5" id="KW-0190">Covalent protein-DNA linkage</keyword>
<dbReference type="SUPFAM" id="SSF143081">
    <property type="entry name" value="BB1717-like"/>
    <property type="match status" value="1"/>
</dbReference>
<evidence type="ECO:0000256" key="5">
    <source>
        <dbReference type="ARBA" id="ARBA00023124"/>
    </source>
</evidence>
<evidence type="ECO:0000256" key="8">
    <source>
        <dbReference type="RuleBase" id="RU364100"/>
    </source>
</evidence>
<proteinExistence type="inferred from homology"/>
<evidence type="ECO:0000313" key="9">
    <source>
        <dbReference type="EMBL" id="ENW05117.1"/>
    </source>
</evidence>
<dbReference type="GO" id="GO:0008233">
    <property type="term" value="F:peptidase activity"/>
    <property type="evidence" value="ECO:0007669"/>
    <property type="project" value="UniProtKB-KW"/>
</dbReference>
<dbReference type="GO" id="GO:0003697">
    <property type="term" value="F:single-stranded DNA binding"/>
    <property type="evidence" value="ECO:0007669"/>
    <property type="project" value="InterPro"/>
</dbReference>
<keyword evidence="3" id="KW-0227">DNA damage</keyword>
<comment type="caution">
    <text evidence="9">The sequence shown here is derived from an EMBL/GenBank/DDBJ whole genome shotgun (WGS) entry which is preliminary data.</text>
</comment>
<reference evidence="9 10" key="1">
    <citation type="submission" date="2013-02" db="EMBL/GenBank/DDBJ databases">
        <title>The Genome Sequence of Acinetobacter beijerinckii ANC 3835.</title>
        <authorList>
            <consortium name="The Broad Institute Genome Sequencing Platform"/>
            <consortium name="The Broad Institute Genome Sequencing Center for Infectious Disease"/>
            <person name="Cerqueira G."/>
            <person name="Feldgarden M."/>
            <person name="Courvalin P."/>
            <person name="Perichon B."/>
            <person name="Grillot-Courvalin C."/>
            <person name="Clermont D."/>
            <person name="Rocha E."/>
            <person name="Yoon E.-J."/>
            <person name="Nemec A."/>
            <person name="Walker B."/>
            <person name="Young S.K."/>
            <person name="Zeng Q."/>
            <person name="Gargeya S."/>
            <person name="Fitzgerald M."/>
            <person name="Haas B."/>
            <person name="Abouelleil A."/>
            <person name="Alvarado L."/>
            <person name="Arachchi H.M."/>
            <person name="Berlin A.M."/>
            <person name="Chapman S.B."/>
            <person name="Dewar J."/>
            <person name="Goldberg J."/>
            <person name="Griggs A."/>
            <person name="Gujja S."/>
            <person name="Hansen M."/>
            <person name="Howarth C."/>
            <person name="Imamovic A."/>
            <person name="Larimer J."/>
            <person name="McCowan C."/>
            <person name="Murphy C."/>
            <person name="Neiman D."/>
            <person name="Pearson M."/>
            <person name="Priest M."/>
            <person name="Roberts A."/>
            <person name="Saif S."/>
            <person name="Shea T."/>
            <person name="Sisk P."/>
            <person name="Sykes S."/>
            <person name="Wortman J."/>
            <person name="Nusbaum C."/>
            <person name="Birren B."/>
        </authorList>
    </citation>
    <scope>NUCLEOTIDE SEQUENCE [LARGE SCALE GENOMIC DNA]</scope>
    <source>
        <strain evidence="9 10">ANC 3835</strain>
    </source>
</reference>
<dbReference type="GO" id="GO:0016829">
    <property type="term" value="F:lyase activity"/>
    <property type="evidence" value="ECO:0007669"/>
    <property type="project" value="UniProtKB-KW"/>
</dbReference>
<dbReference type="EMBL" id="APQK01000012">
    <property type="protein sequence ID" value="ENW05117.1"/>
    <property type="molecule type" value="Genomic_DNA"/>
</dbReference>
<dbReference type="Proteomes" id="UP000018417">
    <property type="component" value="Unassembled WGS sequence"/>
</dbReference>
<accession>N9E4R1</accession>
<dbReference type="PANTHER" id="PTHR13604">
    <property type="entry name" value="DC12-RELATED"/>
    <property type="match status" value="1"/>
</dbReference>
<organism evidence="9 10">
    <name type="scientific">Acinetobacter beijerinckii ANC 3835</name>
    <dbReference type="NCBI Taxonomy" id="1217649"/>
    <lineage>
        <taxon>Bacteria</taxon>
        <taxon>Pseudomonadati</taxon>
        <taxon>Pseudomonadota</taxon>
        <taxon>Gammaproteobacteria</taxon>
        <taxon>Moraxellales</taxon>
        <taxon>Moraxellaceae</taxon>
        <taxon>Acinetobacter</taxon>
    </lineage>
</organism>
<keyword evidence="4 8" id="KW-0378">Hydrolase</keyword>
<comment type="similarity">
    <text evidence="1 8">Belongs to the SOS response-associated peptidase family.</text>
</comment>
<dbReference type="RefSeq" id="WP_005054192.1">
    <property type="nucleotide sequence ID" value="NZ_KB849759.1"/>
</dbReference>
<gene>
    <name evidence="9" type="ORF">F934_01849</name>
</gene>
<dbReference type="Gene3D" id="3.90.1680.10">
    <property type="entry name" value="SOS response associated peptidase-like"/>
    <property type="match status" value="1"/>
</dbReference>
<evidence type="ECO:0000256" key="6">
    <source>
        <dbReference type="ARBA" id="ARBA00023125"/>
    </source>
</evidence>
<evidence type="ECO:0000256" key="2">
    <source>
        <dbReference type="ARBA" id="ARBA00022670"/>
    </source>
</evidence>
<dbReference type="PANTHER" id="PTHR13604:SF0">
    <property type="entry name" value="ABASIC SITE PROCESSING PROTEIN HMCES"/>
    <property type="match status" value="1"/>
</dbReference>
<evidence type="ECO:0000313" key="10">
    <source>
        <dbReference type="Proteomes" id="UP000018417"/>
    </source>
</evidence>
<dbReference type="EC" id="3.4.-.-" evidence="8"/>
<dbReference type="GO" id="GO:0106300">
    <property type="term" value="P:protein-DNA covalent cross-linking repair"/>
    <property type="evidence" value="ECO:0007669"/>
    <property type="project" value="InterPro"/>
</dbReference>
<evidence type="ECO:0000256" key="4">
    <source>
        <dbReference type="ARBA" id="ARBA00022801"/>
    </source>
</evidence>
<evidence type="ECO:0000256" key="1">
    <source>
        <dbReference type="ARBA" id="ARBA00008136"/>
    </source>
</evidence>
<dbReference type="InterPro" id="IPR036590">
    <property type="entry name" value="SRAP-like"/>
</dbReference>
<keyword evidence="6" id="KW-0238">DNA-binding</keyword>
<dbReference type="GO" id="GO:0006508">
    <property type="term" value="P:proteolysis"/>
    <property type="evidence" value="ECO:0007669"/>
    <property type="project" value="UniProtKB-KW"/>
</dbReference>
<dbReference type="PATRIC" id="fig|1217649.3.peg.1786"/>
<evidence type="ECO:0000256" key="7">
    <source>
        <dbReference type="ARBA" id="ARBA00023239"/>
    </source>
</evidence>
<protein>
    <recommendedName>
        <fullName evidence="8">Abasic site processing protein</fullName>
        <ecNumber evidence="8">3.4.-.-</ecNumber>
    </recommendedName>
</protein>
<name>N9E4R1_9GAMM</name>
<keyword evidence="2 8" id="KW-0645">Protease</keyword>
<keyword evidence="7" id="KW-0456">Lyase</keyword>
<dbReference type="AlphaFoldDB" id="N9E4R1"/>